<evidence type="ECO:0000313" key="2">
    <source>
        <dbReference type="Proteomes" id="UP000603865"/>
    </source>
</evidence>
<gene>
    <name evidence="1" type="ORF">GCM10008957_22000</name>
</gene>
<protein>
    <submittedName>
        <fullName evidence="1">Uncharacterized protein</fullName>
    </submittedName>
</protein>
<organism evidence="1 2">
    <name type="scientific">Deinococcus ruber</name>
    <dbReference type="NCBI Taxonomy" id="1848197"/>
    <lineage>
        <taxon>Bacteria</taxon>
        <taxon>Thermotogati</taxon>
        <taxon>Deinococcota</taxon>
        <taxon>Deinococci</taxon>
        <taxon>Deinococcales</taxon>
        <taxon>Deinococcaceae</taxon>
        <taxon>Deinococcus</taxon>
    </lineage>
</organism>
<dbReference type="RefSeq" id="WP_189090283.1">
    <property type="nucleotide sequence ID" value="NZ_BMQL01000010.1"/>
</dbReference>
<evidence type="ECO:0000313" key="1">
    <source>
        <dbReference type="EMBL" id="GGR08788.1"/>
    </source>
</evidence>
<name>A0A918C6T1_9DEIO</name>
<keyword evidence="2" id="KW-1185">Reference proteome</keyword>
<dbReference type="AlphaFoldDB" id="A0A918C6T1"/>
<proteinExistence type="predicted"/>
<reference evidence="1" key="1">
    <citation type="journal article" date="2014" name="Int. J. Syst. Evol. Microbiol.">
        <title>Complete genome sequence of Corynebacterium casei LMG S-19264T (=DSM 44701T), isolated from a smear-ripened cheese.</title>
        <authorList>
            <consortium name="US DOE Joint Genome Institute (JGI-PGF)"/>
            <person name="Walter F."/>
            <person name="Albersmeier A."/>
            <person name="Kalinowski J."/>
            <person name="Ruckert C."/>
        </authorList>
    </citation>
    <scope>NUCLEOTIDE SEQUENCE</scope>
    <source>
        <strain evidence="1">JCM 31311</strain>
    </source>
</reference>
<accession>A0A918C6T1</accession>
<reference evidence="1" key="2">
    <citation type="submission" date="2020-09" db="EMBL/GenBank/DDBJ databases">
        <authorList>
            <person name="Sun Q."/>
            <person name="Ohkuma M."/>
        </authorList>
    </citation>
    <scope>NUCLEOTIDE SEQUENCE</scope>
    <source>
        <strain evidence="1">JCM 31311</strain>
    </source>
</reference>
<comment type="caution">
    <text evidence="1">The sequence shown here is derived from an EMBL/GenBank/DDBJ whole genome shotgun (WGS) entry which is preliminary data.</text>
</comment>
<dbReference type="Proteomes" id="UP000603865">
    <property type="component" value="Unassembled WGS sequence"/>
</dbReference>
<sequence length="137" mass="15014">MKITPNEQHFTSYPHDHLLGVLQTAEDVQALLDILEAGSVTPQAVRVFTGDAGAQAFDDTGHGVKSWLTHAARSINNEQTEINEYTLPLEQGRYVVAVNVHKPSAQFDAVLQSFQAQAASSIKYLGQLGIEDFRSHP</sequence>
<dbReference type="EMBL" id="BMQL01000010">
    <property type="protein sequence ID" value="GGR08788.1"/>
    <property type="molecule type" value="Genomic_DNA"/>
</dbReference>